<dbReference type="PANTHER" id="PTHR43434">
    <property type="entry name" value="PHOSPHOGLYCOLATE PHOSPHATASE"/>
    <property type="match status" value="1"/>
</dbReference>
<evidence type="ECO:0000313" key="7">
    <source>
        <dbReference type="Proteomes" id="UP000276901"/>
    </source>
</evidence>
<dbReference type="InterPro" id="IPR036412">
    <property type="entry name" value="HAD-like_sf"/>
</dbReference>
<dbReference type="SUPFAM" id="SSF56784">
    <property type="entry name" value="HAD-like"/>
    <property type="match status" value="1"/>
</dbReference>
<evidence type="ECO:0000313" key="6">
    <source>
        <dbReference type="EMBL" id="RPE96397.1"/>
    </source>
</evidence>
<name>A0AAE7C2Z3_9PAST</name>
<dbReference type="InterPro" id="IPR023214">
    <property type="entry name" value="HAD_sf"/>
</dbReference>
<dbReference type="Gene3D" id="3.40.50.1000">
    <property type="entry name" value="HAD superfamily/HAD-like"/>
    <property type="match status" value="1"/>
</dbReference>
<dbReference type="NCBIfam" id="TIGR01549">
    <property type="entry name" value="HAD-SF-IA-v1"/>
    <property type="match status" value="1"/>
</dbReference>
<dbReference type="Proteomes" id="UP000502287">
    <property type="component" value="Chromosome"/>
</dbReference>
<organism evidence="5 8">
    <name type="scientific">Frederiksenia canicola</name>
    <dbReference type="NCBI Taxonomy" id="123824"/>
    <lineage>
        <taxon>Bacteria</taxon>
        <taxon>Pseudomonadati</taxon>
        <taxon>Pseudomonadota</taxon>
        <taxon>Gammaproteobacteria</taxon>
        <taxon>Pasteurellales</taxon>
        <taxon>Pasteurellaceae</taxon>
        <taxon>Frederiksenia</taxon>
    </lineage>
</organism>
<dbReference type="InterPro" id="IPR050155">
    <property type="entry name" value="HAD-like_hydrolase_sf"/>
</dbReference>
<dbReference type="KEGG" id="fcl:A4G17_06885"/>
<dbReference type="EMBL" id="CP015029">
    <property type="protein sequence ID" value="QIM65178.1"/>
    <property type="molecule type" value="Genomic_DNA"/>
</dbReference>
<dbReference type="Pfam" id="PF13419">
    <property type="entry name" value="HAD_2"/>
    <property type="match status" value="1"/>
</dbReference>
<dbReference type="NCBIfam" id="TIGR01509">
    <property type="entry name" value="HAD-SF-IA-v3"/>
    <property type="match status" value="1"/>
</dbReference>
<dbReference type="EC" id="3.1.3.18" evidence="4"/>
<evidence type="ECO:0000313" key="5">
    <source>
        <dbReference type="EMBL" id="QIM65178.1"/>
    </source>
</evidence>
<dbReference type="RefSeq" id="WP_165894265.1">
    <property type="nucleotide sequence ID" value="NZ_CP015029.1"/>
</dbReference>
<evidence type="ECO:0000256" key="1">
    <source>
        <dbReference type="ARBA" id="ARBA00000830"/>
    </source>
</evidence>
<sequence>MKQLYIFDFDGTLADTLPLCFMCFRETFLKYNQQYLTDKQITRYFGGSEQQIIEQIVQGSPERKQQAVEFFYKLYSANHPLYATCPPAIFQLLQQLKQQQKTLAIFTGKGRRSLEYSLDALKLREFFDVTISDDEVENSKPAPDGLLQIVEQLQIDKAKAVYFGDSQADLISGQQAGIETYLIDWITKPTDTILLPNEEHAELV</sequence>
<reference evidence="5 8" key="1">
    <citation type="submission" date="2016-03" db="EMBL/GenBank/DDBJ databases">
        <authorList>
            <person name="Hansen M.J."/>
            <person name="Bojesen A.M."/>
            <person name="Planet P."/>
        </authorList>
    </citation>
    <scope>NUCLEOTIDE SEQUENCE [LARGE SCALE GENOMIC DNA]</scope>
    <source>
        <strain evidence="5 8">HPA 21</strain>
    </source>
</reference>
<dbReference type="PANTHER" id="PTHR43434:SF1">
    <property type="entry name" value="PHOSPHOGLYCOLATE PHOSPHATASE"/>
    <property type="match status" value="1"/>
</dbReference>
<dbReference type="Gene3D" id="1.10.150.240">
    <property type="entry name" value="Putative phosphatase, domain 2"/>
    <property type="match status" value="1"/>
</dbReference>
<protein>
    <recommendedName>
        <fullName evidence="4">phosphoglycolate phosphatase</fullName>
        <ecNumber evidence="4">3.1.3.18</ecNumber>
    </recommendedName>
</protein>
<dbReference type="GO" id="GO:0005829">
    <property type="term" value="C:cytosol"/>
    <property type="evidence" value="ECO:0007669"/>
    <property type="project" value="TreeGrafter"/>
</dbReference>
<dbReference type="GO" id="GO:0008967">
    <property type="term" value="F:phosphoglycolate phosphatase activity"/>
    <property type="evidence" value="ECO:0007669"/>
    <property type="project" value="UniProtKB-EC"/>
</dbReference>
<dbReference type="AlphaFoldDB" id="A0AAE7C2Z3"/>
<comment type="catalytic activity">
    <reaction evidence="1">
        <text>2-phosphoglycolate + H2O = glycolate + phosphate</text>
        <dbReference type="Rhea" id="RHEA:14369"/>
        <dbReference type="ChEBI" id="CHEBI:15377"/>
        <dbReference type="ChEBI" id="CHEBI:29805"/>
        <dbReference type="ChEBI" id="CHEBI:43474"/>
        <dbReference type="ChEBI" id="CHEBI:58033"/>
        <dbReference type="EC" id="3.1.3.18"/>
    </reaction>
</comment>
<comment type="pathway">
    <text evidence="2">Organic acid metabolism; glycolate biosynthesis; glycolate from 2-phosphoglycolate: step 1/1.</text>
</comment>
<evidence type="ECO:0000256" key="3">
    <source>
        <dbReference type="ARBA" id="ARBA00006171"/>
    </source>
</evidence>
<evidence type="ECO:0000256" key="2">
    <source>
        <dbReference type="ARBA" id="ARBA00004818"/>
    </source>
</evidence>
<dbReference type="InterPro" id="IPR006439">
    <property type="entry name" value="HAD-SF_hydro_IA"/>
</dbReference>
<dbReference type="Proteomes" id="UP000276901">
    <property type="component" value="Unassembled WGS sequence"/>
</dbReference>
<comment type="similarity">
    <text evidence="3">Belongs to the HAD-like hydrolase superfamily. CbbY/CbbZ/Gph/YieH family.</text>
</comment>
<proteinExistence type="inferred from homology"/>
<dbReference type="InterPro" id="IPR023198">
    <property type="entry name" value="PGP-like_dom2"/>
</dbReference>
<evidence type="ECO:0000313" key="8">
    <source>
        <dbReference type="Proteomes" id="UP000502287"/>
    </source>
</evidence>
<dbReference type="GO" id="GO:0006281">
    <property type="term" value="P:DNA repair"/>
    <property type="evidence" value="ECO:0007669"/>
    <property type="project" value="TreeGrafter"/>
</dbReference>
<evidence type="ECO:0000256" key="4">
    <source>
        <dbReference type="ARBA" id="ARBA00013078"/>
    </source>
</evidence>
<dbReference type="SFLD" id="SFLDG01129">
    <property type="entry name" value="C1.5:_HAD__Beta-PGM__Phosphata"/>
    <property type="match status" value="1"/>
</dbReference>
<dbReference type="InterPro" id="IPR041492">
    <property type="entry name" value="HAD_2"/>
</dbReference>
<dbReference type="SFLD" id="SFLDS00003">
    <property type="entry name" value="Haloacid_Dehalogenase"/>
    <property type="match status" value="1"/>
</dbReference>
<gene>
    <name evidence="5" type="ORF">A4G17_06885</name>
    <name evidence="6" type="ORF">EDC49_0789</name>
</gene>
<keyword evidence="7" id="KW-1185">Reference proteome</keyword>
<dbReference type="EMBL" id="RKQT01000001">
    <property type="protein sequence ID" value="RPE96397.1"/>
    <property type="molecule type" value="Genomic_DNA"/>
</dbReference>
<accession>A0AAE7C2Z3</accession>
<reference evidence="6 7" key="2">
    <citation type="submission" date="2018-11" db="EMBL/GenBank/DDBJ databases">
        <title>Genomic Encyclopedia of Type Strains, Phase IV (KMG-IV): sequencing the most valuable type-strain genomes for metagenomic binning, comparative biology and taxonomic classification.</title>
        <authorList>
            <person name="Goeker M."/>
        </authorList>
    </citation>
    <scope>NUCLEOTIDE SEQUENCE [LARGE SCALE GENOMIC DNA]</scope>
    <source>
        <strain evidence="6 7">DSM 25797</strain>
    </source>
</reference>